<dbReference type="InterPro" id="IPR009080">
    <property type="entry name" value="tRNAsynth_Ia_anticodon-bd"/>
</dbReference>
<dbReference type="InterPro" id="IPR002300">
    <property type="entry name" value="aa-tRNA-synth_Ia"/>
</dbReference>
<evidence type="ECO:0000256" key="2">
    <source>
        <dbReference type="ARBA" id="ARBA00022490"/>
    </source>
</evidence>
<evidence type="ECO:0000256" key="9">
    <source>
        <dbReference type="HAMAP-Rule" id="MF_00049"/>
    </source>
</evidence>
<evidence type="ECO:0000313" key="14">
    <source>
        <dbReference type="EMBL" id="KKS09024.1"/>
    </source>
</evidence>
<dbReference type="PROSITE" id="PS00178">
    <property type="entry name" value="AA_TRNA_LIGASE_I"/>
    <property type="match status" value="1"/>
</dbReference>
<dbReference type="Pfam" id="PF08264">
    <property type="entry name" value="Anticodon_1"/>
    <property type="match status" value="1"/>
</dbReference>
<reference evidence="14 15" key="1">
    <citation type="journal article" date="2015" name="Nature">
        <title>rRNA introns, odd ribosomes, and small enigmatic genomes across a large radiation of phyla.</title>
        <authorList>
            <person name="Brown C.T."/>
            <person name="Hug L.A."/>
            <person name="Thomas B.C."/>
            <person name="Sharon I."/>
            <person name="Castelle C.J."/>
            <person name="Singh A."/>
            <person name="Wilkins M.J."/>
            <person name="Williams K.H."/>
            <person name="Banfield J.F."/>
        </authorList>
    </citation>
    <scope>NUCLEOTIDE SEQUENCE [LARGE SCALE GENOMIC DNA]</scope>
</reference>
<dbReference type="InterPro" id="IPR025709">
    <property type="entry name" value="Leu_tRNA-synth_edit"/>
</dbReference>
<evidence type="ECO:0000256" key="3">
    <source>
        <dbReference type="ARBA" id="ARBA00022598"/>
    </source>
</evidence>
<dbReference type="PANTHER" id="PTHR43740">
    <property type="entry name" value="LEUCYL-TRNA SYNTHETASE"/>
    <property type="match status" value="1"/>
</dbReference>
<feature type="domain" description="Aminoacyl-tRNA synthetase class Ia" evidence="11">
    <location>
        <begin position="12"/>
        <end position="220"/>
    </location>
</feature>
<dbReference type="InterPro" id="IPR001412">
    <property type="entry name" value="aa-tRNA-synth_I_CS"/>
</dbReference>
<dbReference type="SUPFAM" id="SSF47323">
    <property type="entry name" value="Anticodon-binding domain of a subclass of class I aminoacyl-tRNA synthetases"/>
    <property type="match status" value="1"/>
</dbReference>
<dbReference type="FunFam" id="3.40.50.620:FF:000077">
    <property type="entry name" value="Leucine--tRNA ligase"/>
    <property type="match status" value="1"/>
</dbReference>
<keyword evidence="6 9" id="KW-0648">Protein biosynthesis</keyword>
<protein>
    <recommendedName>
        <fullName evidence="9">Leucine--tRNA ligase</fullName>
        <ecNumber evidence="9">6.1.1.4</ecNumber>
    </recommendedName>
    <alternativeName>
        <fullName evidence="9">Leucyl-tRNA synthetase</fullName>
        <shortName evidence="9">LeuRS</shortName>
    </alternativeName>
</protein>
<dbReference type="FunFam" id="3.40.50.620:FF:000056">
    <property type="entry name" value="Leucine--tRNA ligase"/>
    <property type="match status" value="1"/>
</dbReference>
<comment type="caution">
    <text evidence="9">Lacks conserved residue(s) required for the propagation of feature annotation.</text>
</comment>
<comment type="subcellular location">
    <subcellularLocation>
        <location evidence="9">Cytoplasm</location>
    </subcellularLocation>
</comment>
<dbReference type="GO" id="GO:0005524">
    <property type="term" value="F:ATP binding"/>
    <property type="evidence" value="ECO:0007669"/>
    <property type="project" value="UniProtKB-UniRule"/>
</dbReference>
<dbReference type="InterPro" id="IPR002302">
    <property type="entry name" value="Leu-tRNA-ligase"/>
</dbReference>
<dbReference type="InterPro" id="IPR013155">
    <property type="entry name" value="M/V/L/I-tRNA-synth_anticd-bd"/>
</dbReference>
<dbReference type="SUPFAM" id="SSF52374">
    <property type="entry name" value="Nucleotidylyl transferase"/>
    <property type="match status" value="1"/>
</dbReference>
<evidence type="ECO:0000259" key="11">
    <source>
        <dbReference type="Pfam" id="PF00133"/>
    </source>
</evidence>
<keyword evidence="3 9" id="KW-0436">Ligase</keyword>
<dbReference type="PATRIC" id="fig|1618344.3.peg.727"/>
<dbReference type="SUPFAM" id="SSF50677">
    <property type="entry name" value="ValRS/IleRS/LeuRS editing domain"/>
    <property type="match status" value="1"/>
</dbReference>
<keyword evidence="5 9" id="KW-0067">ATP-binding</keyword>
<evidence type="ECO:0000256" key="7">
    <source>
        <dbReference type="ARBA" id="ARBA00023146"/>
    </source>
</evidence>
<dbReference type="Gene3D" id="3.40.50.620">
    <property type="entry name" value="HUPs"/>
    <property type="match status" value="2"/>
</dbReference>
<evidence type="ECO:0000259" key="13">
    <source>
        <dbReference type="Pfam" id="PF13603"/>
    </source>
</evidence>
<evidence type="ECO:0000256" key="5">
    <source>
        <dbReference type="ARBA" id="ARBA00022840"/>
    </source>
</evidence>
<evidence type="ECO:0000256" key="10">
    <source>
        <dbReference type="RuleBase" id="RU363035"/>
    </source>
</evidence>
<evidence type="ECO:0000256" key="8">
    <source>
        <dbReference type="ARBA" id="ARBA00047469"/>
    </source>
</evidence>
<evidence type="ECO:0000256" key="6">
    <source>
        <dbReference type="ARBA" id="ARBA00022917"/>
    </source>
</evidence>
<evidence type="ECO:0000259" key="12">
    <source>
        <dbReference type="Pfam" id="PF08264"/>
    </source>
</evidence>
<comment type="similarity">
    <text evidence="1 9 10">Belongs to the class-I aminoacyl-tRNA synthetase family.</text>
</comment>
<dbReference type="InterPro" id="IPR009008">
    <property type="entry name" value="Val/Leu/Ile-tRNA-synth_edit"/>
</dbReference>
<dbReference type="NCBIfam" id="TIGR00396">
    <property type="entry name" value="leuS_bact"/>
    <property type="match status" value="1"/>
</dbReference>
<dbReference type="GO" id="GO:0006429">
    <property type="term" value="P:leucyl-tRNA aminoacylation"/>
    <property type="evidence" value="ECO:0007669"/>
    <property type="project" value="UniProtKB-UniRule"/>
</dbReference>
<dbReference type="HAMAP" id="MF_00049_B">
    <property type="entry name" value="Leu_tRNA_synth_B"/>
    <property type="match status" value="1"/>
</dbReference>
<dbReference type="PRINTS" id="PR00985">
    <property type="entry name" value="TRNASYNTHLEU"/>
</dbReference>
<proteinExistence type="inferred from homology"/>
<feature type="domain" description="Aminoacyl-tRNA synthetase class Ia" evidence="11">
    <location>
        <begin position="424"/>
        <end position="632"/>
    </location>
</feature>
<comment type="catalytic activity">
    <reaction evidence="8 9">
        <text>tRNA(Leu) + L-leucine + ATP = L-leucyl-tRNA(Leu) + AMP + diphosphate</text>
        <dbReference type="Rhea" id="RHEA:11688"/>
        <dbReference type="Rhea" id="RHEA-COMP:9613"/>
        <dbReference type="Rhea" id="RHEA-COMP:9622"/>
        <dbReference type="ChEBI" id="CHEBI:30616"/>
        <dbReference type="ChEBI" id="CHEBI:33019"/>
        <dbReference type="ChEBI" id="CHEBI:57427"/>
        <dbReference type="ChEBI" id="CHEBI:78442"/>
        <dbReference type="ChEBI" id="CHEBI:78494"/>
        <dbReference type="ChEBI" id="CHEBI:456215"/>
        <dbReference type="EC" id="6.1.1.4"/>
    </reaction>
</comment>
<dbReference type="Gene3D" id="1.10.730.10">
    <property type="entry name" value="Isoleucyl-tRNA Synthetase, Domain 1"/>
    <property type="match status" value="1"/>
</dbReference>
<dbReference type="AlphaFoldDB" id="A0A0G0W7N6"/>
<dbReference type="GO" id="GO:0004823">
    <property type="term" value="F:leucine-tRNA ligase activity"/>
    <property type="evidence" value="ECO:0007669"/>
    <property type="project" value="UniProtKB-UniRule"/>
</dbReference>
<keyword evidence="2 9" id="KW-0963">Cytoplasm</keyword>
<dbReference type="PANTHER" id="PTHR43740:SF2">
    <property type="entry name" value="LEUCINE--TRNA LIGASE, MITOCHONDRIAL"/>
    <property type="match status" value="1"/>
</dbReference>
<dbReference type="Proteomes" id="UP000033869">
    <property type="component" value="Unassembled WGS sequence"/>
</dbReference>
<feature type="domain" description="Methionyl/Valyl/Leucyl/Isoleucyl-tRNA synthetase anticodon-binding" evidence="12">
    <location>
        <begin position="670"/>
        <end position="787"/>
    </location>
</feature>
<dbReference type="Pfam" id="PF00133">
    <property type="entry name" value="tRNA-synt_1"/>
    <property type="match status" value="2"/>
</dbReference>
<dbReference type="EMBL" id="LCBL01000003">
    <property type="protein sequence ID" value="KKS09024.1"/>
    <property type="molecule type" value="Genomic_DNA"/>
</dbReference>
<dbReference type="CDD" id="cd00812">
    <property type="entry name" value="LeuRS_core"/>
    <property type="match status" value="1"/>
</dbReference>
<evidence type="ECO:0000256" key="1">
    <source>
        <dbReference type="ARBA" id="ARBA00005594"/>
    </source>
</evidence>
<keyword evidence="4 9" id="KW-0547">Nucleotide-binding</keyword>
<dbReference type="Pfam" id="PF13603">
    <property type="entry name" value="tRNA-synt_1_2"/>
    <property type="match status" value="1"/>
</dbReference>
<feature type="binding site" evidence="9">
    <location>
        <position position="598"/>
    </location>
    <ligand>
        <name>ATP</name>
        <dbReference type="ChEBI" id="CHEBI:30616"/>
    </ligand>
</feature>
<dbReference type="Gene3D" id="3.10.20.590">
    <property type="match status" value="1"/>
</dbReference>
<organism evidence="14 15">
    <name type="scientific">candidate division CPR2 bacterium GW2011_GWC1_41_48</name>
    <dbReference type="NCBI Taxonomy" id="1618344"/>
    <lineage>
        <taxon>Bacteria</taxon>
        <taxon>Bacteria division CPR2</taxon>
    </lineage>
</organism>
<comment type="caution">
    <text evidence="14">The sequence shown here is derived from an EMBL/GenBank/DDBJ whole genome shotgun (WGS) entry which is preliminary data.</text>
</comment>
<sequence>MKTYDPSKIESKWQEIWAEANLYKTDEKSIKPKFYCLDMFPYPSGAGLHVGHPKGYIATDVSSRLKTLKGYRILHPMGWDAFGLPAENYAIKNKVHPRIAVEENIKRFKSQLKIIGFNYDWDREINTTDPEYYKWTQWIFLELFKKGLAYQSYEPVNWCRGCKTVLSNEDLEAGKCERCGGEVEQRPMKQWVLKITDYADRLLYDLDREDLDWEEQIKEQQRNWIGRSEGTEINFKGNVQKYIEGKVTTADFDIPVFTTRPDTIFGVTYIVLAPEHPLVDELTVPEFQASVKEYREKVKKESMLERTFEGREKTGVPLGLAAVNPINGKEVPIWIADYVLMDYGAGAVMAVPAHDQRDYDFAKKFGLDIVEVIQPEFENERIQATYQAYTGKGTLINSGEFCGITSREAEVYITDWLVENNKGIRTVSYKMKDWVFSRQRYWGEPIPIIHCEKCGAVPIPENELPLKLPEVSGYEPTGTGQSPLANIKEWVNTTCPKCGGKGKRETDTMPQWAGSSWYYLRFIDPDNNKELVDPKKEKEWMPVDLYVGGAEHATRHLLYARFWHKFLYDIGVVSTIEPFERLIHVGLILAEDGRKMSKRWDNVVNPDDIVKEYGADSLRMYEMFMGPFSQSVAWSTNGVSGVNRFLTRLWSWSQSVIKAKEGQSTNSELVLKKTHQTLAKIDGYYESFKFNLAVASLMELLNFLETEAKKQEVIRDDAYTEALRIFLLIISPLAPHIAEELWRDFGNKESIFTEKWPEVDSKLIKEEVYTLVIQVNGKLRDEVTVPIAIAEDEALRQALDLEKVKKWIEGKQIVKHIFVSGKLINIVVK</sequence>
<dbReference type="EC" id="6.1.1.4" evidence="9"/>
<feature type="domain" description="Leucyl-tRNA synthetase editing" evidence="13">
    <location>
        <begin position="222"/>
        <end position="417"/>
    </location>
</feature>
<evidence type="ECO:0000313" key="15">
    <source>
        <dbReference type="Proteomes" id="UP000033869"/>
    </source>
</evidence>
<gene>
    <name evidence="9" type="primary">leuS</name>
    <name evidence="14" type="ORF">UU65_C0003G0079</name>
</gene>
<keyword evidence="7 9" id="KW-0030">Aminoacyl-tRNA synthetase</keyword>
<name>A0A0G0W7N6_UNCC2</name>
<evidence type="ECO:0000256" key="4">
    <source>
        <dbReference type="ARBA" id="ARBA00022741"/>
    </source>
</evidence>
<dbReference type="GO" id="GO:0002161">
    <property type="term" value="F:aminoacyl-tRNA deacylase activity"/>
    <property type="evidence" value="ECO:0007669"/>
    <property type="project" value="InterPro"/>
</dbReference>
<dbReference type="GO" id="GO:0005829">
    <property type="term" value="C:cytosol"/>
    <property type="evidence" value="ECO:0007669"/>
    <property type="project" value="TreeGrafter"/>
</dbReference>
<dbReference type="InterPro" id="IPR014729">
    <property type="entry name" value="Rossmann-like_a/b/a_fold"/>
</dbReference>
<accession>A0A0G0W7N6</accession>
<dbReference type="CDD" id="cd07958">
    <property type="entry name" value="Anticodon_Ia_Leu_BEm"/>
    <property type="match status" value="1"/>
</dbReference>
<dbReference type="FunFam" id="1.10.730.10:FF:000002">
    <property type="entry name" value="Leucine--tRNA ligase"/>
    <property type="match status" value="1"/>
</dbReference>